<evidence type="ECO:0000313" key="6">
    <source>
        <dbReference type="EMBL" id="KDR24474.1"/>
    </source>
</evidence>
<proteinExistence type="inferred from homology"/>
<dbReference type="STRING" id="136037.A0A067RX51"/>
<comment type="similarity">
    <text evidence="1">Belongs to the AAA ATPase family.</text>
</comment>
<feature type="region of interest" description="Disordered" evidence="4">
    <location>
        <begin position="142"/>
        <end position="209"/>
    </location>
</feature>
<dbReference type="InParanoid" id="A0A067RX51"/>
<feature type="compositionally biased region" description="Basic and acidic residues" evidence="4">
    <location>
        <begin position="153"/>
        <end position="162"/>
    </location>
</feature>
<dbReference type="Gene3D" id="1.10.10.2010">
    <property type="match status" value="1"/>
</dbReference>
<dbReference type="SUPFAM" id="SSF52540">
    <property type="entry name" value="P-loop containing nucleoside triphosphate hydrolases"/>
    <property type="match status" value="2"/>
</dbReference>
<accession>A0A067RX51</accession>
<dbReference type="CDD" id="cd19518">
    <property type="entry name" value="RecA-like_NVL_r1-like"/>
    <property type="match status" value="1"/>
</dbReference>
<dbReference type="InterPro" id="IPR003593">
    <property type="entry name" value="AAA+_ATPase"/>
</dbReference>
<dbReference type="InterPro" id="IPR003959">
    <property type="entry name" value="ATPase_AAA_core"/>
</dbReference>
<dbReference type="CDD" id="cd19530">
    <property type="entry name" value="RecA-like_NVL_r2-like"/>
    <property type="match status" value="1"/>
</dbReference>
<dbReference type="InterPro" id="IPR041569">
    <property type="entry name" value="AAA_lid_3"/>
</dbReference>
<dbReference type="OMA" id="GLWSTHR"/>
<dbReference type="FunFam" id="3.40.50.300:FF:000600">
    <property type="entry name" value="Nuclear valosin-containing protein-like"/>
    <property type="match status" value="1"/>
</dbReference>
<feature type="domain" description="AAA+ ATPase" evidence="5">
    <location>
        <begin position="654"/>
        <end position="791"/>
    </location>
</feature>
<dbReference type="GO" id="GO:0016887">
    <property type="term" value="F:ATP hydrolysis activity"/>
    <property type="evidence" value="ECO:0007669"/>
    <property type="project" value="InterPro"/>
</dbReference>
<dbReference type="GO" id="GO:0042254">
    <property type="term" value="P:ribosome biogenesis"/>
    <property type="evidence" value="ECO:0007669"/>
    <property type="project" value="TreeGrafter"/>
</dbReference>
<name>A0A067RX51_ZOONE</name>
<evidence type="ECO:0000256" key="1">
    <source>
        <dbReference type="ARBA" id="ARBA00006914"/>
    </source>
</evidence>
<organism evidence="6 7">
    <name type="scientific">Zootermopsis nevadensis</name>
    <name type="common">Dampwood termite</name>
    <dbReference type="NCBI Taxonomy" id="136037"/>
    <lineage>
        <taxon>Eukaryota</taxon>
        <taxon>Metazoa</taxon>
        <taxon>Ecdysozoa</taxon>
        <taxon>Arthropoda</taxon>
        <taxon>Hexapoda</taxon>
        <taxon>Insecta</taxon>
        <taxon>Pterygota</taxon>
        <taxon>Neoptera</taxon>
        <taxon>Polyneoptera</taxon>
        <taxon>Dictyoptera</taxon>
        <taxon>Blattodea</taxon>
        <taxon>Blattoidea</taxon>
        <taxon>Termitoidae</taxon>
        <taxon>Termopsidae</taxon>
        <taxon>Zootermopsis</taxon>
    </lineage>
</organism>
<feature type="compositionally biased region" description="Polar residues" evidence="4">
    <location>
        <begin position="177"/>
        <end position="188"/>
    </location>
</feature>
<dbReference type="FunFam" id="3.40.50.300:FF:000149">
    <property type="entry name" value="Nuclear valosin-containing protein-like"/>
    <property type="match status" value="1"/>
</dbReference>
<dbReference type="EMBL" id="KK852411">
    <property type="protein sequence ID" value="KDR24474.1"/>
    <property type="molecule type" value="Genomic_DNA"/>
</dbReference>
<dbReference type="Gene3D" id="3.40.50.300">
    <property type="entry name" value="P-loop containing nucleotide triphosphate hydrolases"/>
    <property type="match status" value="2"/>
</dbReference>
<dbReference type="Proteomes" id="UP000027135">
    <property type="component" value="Unassembled WGS sequence"/>
</dbReference>
<gene>
    <name evidence="6" type="ORF">L798_00126</name>
</gene>
<dbReference type="OrthoDB" id="27435at2759"/>
<dbReference type="InterPro" id="IPR027417">
    <property type="entry name" value="P-loop_NTPase"/>
</dbReference>
<dbReference type="InterPro" id="IPR003960">
    <property type="entry name" value="ATPase_AAA_CS"/>
</dbReference>
<evidence type="ECO:0000256" key="3">
    <source>
        <dbReference type="ARBA" id="ARBA00022840"/>
    </source>
</evidence>
<dbReference type="Pfam" id="PF00004">
    <property type="entry name" value="AAA"/>
    <property type="match status" value="2"/>
</dbReference>
<evidence type="ECO:0000313" key="7">
    <source>
        <dbReference type="Proteomes" id="UP000027135"/>
    </source>
</evidence>
<dbReference type="GO" id="GO:0003723">
    <property type="term" value="F:RNA binding"/>
    <property type="evidence" value="ECO:0007669"/>
    <property type="project" value="TreeGrafter"/>
</dbReference>
<feature type="compositionally biased region" description="Polar residues" evidence="4">
    <location>
        <begin position="523"/>
        <end position="543"/>
    </location>
</feature>
<dbReference type="PROSITE" id="PS00674">
    <property type="entry name" value="AAA"/>
    <property type="match status" value="2"/>
</dbReference>
<dbReference type="Pfam" id="PF17862">
    <property type="entry name" value="AAA_lid_3"/>
    <property type="match status" value="1"/>
</dbReference>
<feature type="region of interest" description="Disordered" evidence="4">
    <location>
        <begin position="107"/>
        <end position="128"/>
    </location>
</feature>
<keyword evidence="7" id="KW-1185">Reference proteome</keyword>
<dbReference type="InterPro" id="IPR038100">
    <property type="entry name" value="NLV2_N_sf"/>
</dbReference>
<evidence type="ECO:0000256" key="2">
    <source>
        <dbReference type="ARBA" id="ARBA00022741"/>
    </source>
</evidence>
<dbReference type="AlphaFoldDB" id="A0A067RX51"/>
<feature type="region of interest" description="Disordered" evidence="4">
    <location>
        <begin position="495"/>
        <end position="558"/>
    </location>
</feature>
<protein>
    <submittedName>
        <fullName evidence="6">Nuclear valosin-containing protein-like</fullName>
    </submittedName>
</protein>
<feature type="region of interest" description="Disordered" evidence="4">
    <location>
        <begin position="1"/>
        <end position="26"/>
    </location>
</feature>
<dbReference type="Pfam" id="PF16725">
    <property type="entry name" value="Nucleolin_bd"/>
    <property type="match status" value="1"/>
</dbReference>
<dbReference type="eggNOG" id="KOG0733">
    <property type="taxonomic scope" value="Eukaryota"/>
</dbReference>
<dbReference type="Gene3D" id="1.10.8.60">
    <property type="match status" value="2"/>
</dbReference>
<keyword evidence="2" id="KW-0547">Nucleotide-binding</keyword>
<evidence type="ECO:0000256" key="4">
    <source>
        <dbReference type="SAM" id="MobiDB-lite"/>
    </source>
</evidence>
<dbReference type="GO" id="GO:0005524">
    <property type="term" value="F:ATP binding"/>
    <property type="evidence" value="ECO:0007669"/>
    <property type="project" value="UniProtKB-KW"/>
</dbReference>
<feature type="domain" description="AAA+ ATPase" evidence="5">
    <location>
        <begin position="277"/>
        <end position="416"/>
    </location>
</feature>
<dbReference type="InterPro" id="IPR031996">
    <property type="entry name" value="NVL2_nucleolin-bd"/>
</dbReference>
<evidence type="ECO:0000259" key="5">
    <source>
        <dbReference type="SMART" id="SM00382"/>
    </source>
</evidence>
<dbReference type="PANTHER" id="PTHR23077">
    <property type="entry name" value="AAA-FAMILY ATPASE"/>
    <property type="match status" value="1"/>
</dbReference>
<keyword evidence="3" id="KW-0067">ATP-binding</keyword>
<feature type="compositionally biased region" description="Polar residues" evidence="4">
    <location>
        <begin position="1"/>
        <end position="16"/>
    </location>
</feature>
<dbReference type="GO" id="GO:0005634">
    <property type="term" value="C:nucleus"/>
    <property type="evidence" value="ECO:0007669"/>
    <property type="project" value="TreeGrafter"/>
</dbReference>
<dbReference type="GO" id="GO:1990275">
    <property type="term" value="F:preribosome binding"/>
    <property type="evidence" value="ECO:0007669"/>
    <property type="project" value="TreeGrafter"/>
</dbReference>
<sequence>MESIKPNRSQTSNRPGSSKEKFKKHFQPRRVPYVTDPLIIPRIKKYMEEHNYSGTDVNVDEMVDELRELYAEYARRKRGPFKQGVRNAFNLVYQTWGMTSDVSDWGVTSDMSDISSASDRDGDLDEMEYNRPNDQMIAVYMRQSGHQNKRKRSGSDEGEKELINISSDDDMSKNEYGDSSVQKSQNGAVTADKANIPGLVPPKNNVQPKTVPMHPCVPTSSAVAAPKKKKKWKDVEARKPSVTFRDFGGSSKVIQEVCKLLIHVRHPEVYKQIGVTPPRGFLLHGPPGCGKTLLAHAISGELGVPLMNVAGPELVAGVSGESEERIRDLFDQAAENAPCILFLDEVDALAPNRHTAQREMERRIVAQLLSCLDDLGRKEGGDHVVVIGATNRPDSLDPALRRAGRFDREVCLGIPDKDARVHILQILCNKLKLAPDFNYEYVAVNTPGFVGADLMALTREASMVAVNRVFANLKKGTSRSADKVQNVKDVVEIVGEDPLQNVENNANEESSSKESSNEVSSDMEPSNNGSSNKEPSNEVSSNKKTSKNEPELSAESVVNNESFSNEILDLTAWLHGEQCPLSDEQLNELHVDLEDFKQALKCVQPSAKREGFATVPDVTWDDVGSLRDIREELQMTILAPVRHPEQFAELGISAASGVLLCGPPGCGKTLLAKAVANEAGINFISVKGPELLNMYVGESEKAVRQCFQRARNSAPCVIFFDELDALCPKRSESGEGGASMRVVNQMLTEMDGIESRKGVFLMAASNRPEIVDPAVLRPGRLDKILYVGLPSAPDRVDILNALTKNGTKPVLDTDVDLKALGESPYCSGYTGADLAALVREAEALKEVITASNTTTKLVVSNKHFSKALEKIRPSVSDKDQKHYEKLQKLYSSL</sequence>
<dbReference type="FunCoup" id="A0A067RX51">
    <property type="interactions" value="2205"/>
</dbReference>
<reference evidence="6 7" key="1">
    <citation type="journal article" date="2014" name="Nat. Commun.">
        <title>Molecular traces of alternative social organization in a termite genome.</title>
        <authorList>
            <person name="Terrapon N."/>
            <person name="Li C."/>
            <person name="Robertson H.M."/>
            <person name="Ji L."/>
            <person name="Meng X."/>
            <person name="Booth W."/>
            <person name="Chen Z."/>
            <person name="Childers C.P."/>
            <person name="Glastad K.M."/>
            <person name="Gokhale K."/>
            <person name="Gowin J."/>
            <person name="Gronenberg W."/>
            <person name="Hermansen R.A."/>
            <person name="Hu H."/>
            <person name="Hunt B.G."/>
            <person name="Huylmans A.K."/>
            <person name="Khalil S.M."/>
            <person name="Mitchell R.D."/>
            <person name="Munoz-Torres M.C."/>
            <person name="Mustard J.A."/>
            <person name="Pan H."/>
            <person name="Reese J.T."/>
            <person name="Scharf M.E."/>
            <person name="Sun F."/>
            <person name="Vogel H."/>
            <person name="Xiao J."/>
            <person name="Yang W."/>
            <person name="Yang Z."/>
            <person name="Yang Z."/>
            <person name="Zhou J."/>
            <person name="Zhu J."/>
            <person name="Brent C.S."/>
            <person name="Elsik C.G."/>
            <person name="Goodisman M.A."/>
            <person name="Liberles D.A."/>
            <person name="Roe R.M."/>
            <person name="Vargo E.L."/>
            <person name="Vilcinskas A."/>
            <person name="Wang J."/>
            <person name="Bornberg-Bauer E."/>
            <person name="Korb J."/>
            <person name="Zhang G."/>
            <person name="Liebig J."/>
        </authorList>
    </citation>
    <scope>NUCLEOTIDE SEQUENCE [LARGE SCALE GENOMIC DNA]</scope>
    <source>
        <tissue evidence="6">Whole organism</tissue>
    </source>
</reference>
<dbReference type="PANTHER" id="PTHR23077:SF171">
    <property type="entry name" value="NUCLEAR VALOSIN-CONTAINING PROTEIN-LIKE"/>
    <property type="match status" value="1"/>
</dbReference>
<dbReference type="InterPro" id="IPR050168">
    <property type="entry name" value="AAA_ATPase_domain"/>
</dbReference>
<dbReference type="SMART" id="SM00382">
    <property type="entry name" value="AAA"/>
    <property type="match status" value="2"/>
</dbReference>